<dbReference type="Proteomes" id="UP000533637">
    <property type="component" value="Unassembled WGS sequence"/>
</dbReference>
<name>A0ABR6KMX1_9BACT</name>
<comment type="caution">
    <text evidence="1">The sequence shown here is derived from an EMBL/GenBank/DDBJ whole genome shotgun (WGS) entry which is preliminary data.</text>
</comment>
<dbReference type="EMBL" id="JACHOC010000005">
    <property type="protein sequence ID" value="MBB4622860.1"/>
    <property type="molecule type" value="Genomic_DNA"/>
</dbReference>
<keyword evidence="2" id="KW-1185">Reference proteome</keyword>
<evidence type="ECO:0000313" key="2">
    <source>
        <dbReference type="Proteomes" id="UP000533637"/>
    </source>
</evidence>
<gene>
    <name evidence="1" type="ORF">GGQ57_002769</name>
</gene>
<evidence type="ECO:0000313" key="1">
    <source>
        <dbReference type="EMBL" id="MBB4622860.1"/>
    </source>
</evidence>
<sequence>MIFGLWNYGMTMKKYGTYIDIFFYRECSDEQYKP</sequence>
<protein>
    <submittedName>
        <fullName evidence="1">Uncharacterized protein</fullName>
    </submittedName>
</protein>
<proteinExistence type="predicted"/>
<reference evidence="1 2" key="1">
    <citation type="submission" date="2020-08" db="EMBL/GenBank/DDBJ databases">
        <title>Genomic Encyclopedia of Type Strains, Phase IV (KMG-IV): sequencing the most valuable type-strain genomes for metagenomic binning, comparative biology and taxonomic classification.</title>
        <authorList>
            <person name="Goeker M."/>
        </authorList>
    </citation>
    <scope>NUCLEOTIDE SEQUENCE [LARGE SCALE GENOMIC DNA]</scope>
    <source>
        <strain evidence="1 2">DSM 102983</strain>
    </source>
</reference>
<accession>A0ABR6KMX1</accession>
<organism evidence="1 2">
    <name type="scientific">Parabacteroides faecis</name>
    <dbReference type="NCBI Taxonomy" id="1217282"/>
    <lineage>
        <taxon>Bacteria</taxon>
        <taxon>Pseudomonadati</taxon>
        <taxon>Bacteroidota</taxon>
        <taxon>Bacteroidia</taxon>
        <taxon>Bacteroidales</taxon>
        <taxon>Tannerellaceae</taxon>
        <taxon>Parabacteroides</taxon>
    </lineage>
</organism>